<gene>
    <name evidence="2" type="ORF">A2720_04280</name>
</gene>
<dbReference type="EMBL" id="MFEL01000018">
    <property type="protein sequence ID" value="OGE80749.1"/>
    <property type="molecule type" value="Genomic_DNA"/>
</dbReference>
<sequence length="367" mass="41715">MANKSHLETEIDRLLVARQTVRQIASSLGIPRLVVEERKKQHVARIRARRSLGWAFLGLTAIVVALAIEVPHLYRSFEQDSIIEELRKTALSVEQDKPAATSTWLVSEEFQGPQLLAIRAGQIDQLADELDRSVARVEEIPEIQAMIAKSGKKFLVSIFSPPNGIMHIAKESEAFDPAGKIEVTFFGPAGFNTPIVQGLYLSYQSGFGSVFVAALRYPDPRWFDAFLWHELLHRQKHLDHAASATAPFLSDVWASEEVQGHELARKILDHHTRQAYSRTLAEIARNKWAWSLKNFLRQLRARDLESLEDLFVPGSKDESRFRSSQYLLDLSFVWLKQRQQGQKLIQAKIEAYRLLATKLGRISPSTR</sequence>
<name>A0A1F5NSV6_9BACT</name>
<organism evidence="2 3">
    <name type="scientific">Candidatus Doudnabacteria bacterium RIFCSPHIGHO2_01_FULL_46_24</name>
    <dbReference type="NCBI Taxonomy" id="1817825"/>
    <lineage>
        <taxon>Bacteria</taxon>
        <taxon>Candidatus Doudnaibacteriota</taxon>
    </lineage>
</organism>
<accession>A0A1F5NSV6</accession>
<keyword evidence="1" id="KW-1133">Transmembrane helix</keyword>
<reference evidence="2 3" key="1">
    <citation type="journal article" date="2016" name="Nat. Commun.">
        <title>Thousands of microbial genomes shed light on interconnected biogeochemical processes in an aquifer system.</title>
        <authorList>
            <person name="Anantharaman K."/>
            <person name="Brown C.T."/>
            <person name="Hug L.A."/>
            <person name="Sharon I."/>
            <person name="Castelle C.J."/>
            <person name="Probst A.J."/>
            <person name="Thomas B.C."/>
            <person name="Singh A."/>
            <person name="Wilkins M.J."/>
            <person name="Karaoz U."/>
            <person name="Brodie E.L."/>
            <person name="Williams K.H."/>
            <person name="Hubbard S.S."/>
            <person name="Banfield J.F."/>
        </authorList>
    </citation>
    <scope>NUCLEOTIDE SEQUENCE [LARGE SCALE GENOMIC DNA]</scope>
</reference>
<evidence type="ECO:0000256" key="1">
    <source>
        <dbReference type="SAM" id="Phobius"/>
    </source>
</evidence>
<feature type="transmembrane region" description="Helical" evidence="1">
    <location>
        <begin position="52"/>
        <end position="74"/>
    </location>
</feature>
<evidence type="ECO:0000313" key="3">
    <source>
        <dbReference type="Proteomes" id="UP000178892"/>
    </source>
</evidence>
<keyword evidence="1" id="KW-0472">Membrane</keyword>
<dbReference type="Proteomes" id="UP000178892">
    <property type="component" value="Unassembled WGS sequence"/>
</dbReference>
<keyword evidence="1" id="KW-0812">Transmembrane</keyword>
<dbReference type="STRING" id="1817825.A2720_04280"/>
<proteinExistence type="predicted"/>
<protein>
    <submittedName>
        <fullName evidence="2">Uncharacterized protein</fullName>
    </submittedName>
</protein>
<dbReference type="AlphaFoldDB" id="A0A1F5NSV6"/>
<comment type="caution">
    <text evidence="2">The sequence shown here is derived from an EMBL/GenBank/DDBJ whole genome shotgun (WGS) entry which is preliminary data.</text>
</comment>
<evidence type="ECO:0000313" key="2">
    <source>
        <dbReference type="EMBL" id="OGE80749.1"/>
    </source>
</evidence>